<evidence type="ECO:0000259" key="5">
    <source>
        <dbReference type="Pfam" id="PF04376"/>
    </source>
</evidence>
<dbReference type="Pfam" id="PF04376">
    <property type="entry name" value="ATE_N"/>
    <property type="match status" value="1"/>
</dbReference>
<dbReference type="NCBIfam" id="NF002342">
    <property type="entry name" value="PRK01305.1-3"/>
    <property type="match status" value="1"/>
</dbReference>
<keyword evidence="3 4" id="KW-0012">Acyltransferase</keyword>
<dbReference type="PANTHER" id="PTHR21367">
    <property type="entry name" value="ARGININE-TRNA-PROTEIN TRANSFERASE 1"/>
    <property type="match status" value="1"/>
</dbReference>
<dbReference type="InterPro" id="IPR016181">
    <property type="entry name" value="Acyl_CoA_acyltransferase"/>
</dbReference>
<reference evidence="8" key="1">
    <citation type="submission" date="2018-07" db="EMBL/GenBank/DDBJ databases">
        <authorList>
            <person name="Kim H."/>
        </authorList>
    </citation>
    <scope>NUCLEOTIDE SEQUENCE [LARGE SCALE GENOMIC DNA]</scope>
    <source>
        <strain evidence="8">F02</strain>
    </source>
</reference>
<dbReference type="PANTHER" id="PTHR21367:SF1">
    <property type="entry name" value="ARGINYL-TRNA--PROTEIN TRANSFERASE 1"/>
    <property type="match status" value="1"/>
</dbReference>
<dbReference type="GO" id="GO:0004057">
    <property type="term" value="F:arginyl-tRNA--protein transferase activity"/>
    <property type="evidence" value="ECO:0007669"/>
    <property type="project" value="InterPro"/>
</dbReference>
<comment type="subcellular location">
    <subcellularLocation>
        <location evidence="4">Cytoplasm</location>
    </subcellularLocation>
</comment>
<comment type="similarity">
    <text evidence="4">Belongs to the R-transferase family. Bpt subfamily.</text>
</comment>
<evidence type="ECO:0000256" key="2">
    <source>
        <dbReference type="ARBA" id="ARBA00022679"/>
    </source>
</evidence>
<dbReference type="EMBL" id="CP031124">
    <property type="protein sequence ID" value="AXF86184.1"/>
    <property type="molecule type" value="Genomic_DNA"/>
</dbReference>
<evidence type="ECO:0000256" key="1">
    <source>
        <dbReference type="ARBA" id="ARBA00022490"/>
    </source>
</evidence>
<dbReference type="HAMAP" id="MF_00689">
    <property type="entry name" value="Bpt"/>
    <property type="match status" value="1"/>
</dbReference>
<dbReference type="GO" id="GO:0071596">
    <property type="term" value="P:ubiquitin-dependent protein catabolic process via the N-end rule pathway"/>
    <property type="evidence" value="ECO:0007669"/>
    <property type="project" value="InterPro"/>
</dbReference>
<comment type="function">
    <text evidence="4">Functions in the N-end rule pathway of protein degradation where it conjugates Leu from its aminoacyl-tRNA to the N-termini of proteins containing an N-terminal aspartate or glutamate.</text>
</comment>
<dbReference type="SUPFAM" id="SSF55729">
    <property type="entry name" value="Acyl-CoA N-acyltransferases (Nat)"/>
    <property type="match status" value="1"/>
</dbReference>
<dbReference type="GO" id="GO:0008914">
    <property type="term" value="F:leucyl-tRNA--protein transferase activity"/>
    <property type="evidence" value="ECO:0007669"/>
    <property type="project" value="UniProtKB-UniRule"/>
</dbReference>
<dbReference type="EC" id="2.3.2.29" evidence="4"/>
<gene>
    <name evidence="7" type="primary">ate</name>
    <name evidence="4" type="synonym">bpt</name>
    <name evidence="7" type="ORF">DTO96_101925</name>
</gene>
<dbReference type="NCBIfam" id="NF002341">
    <property type="entry name" value="PRK01305.1-1"/>
    <property type="match status" value="1"/>
</dbReference>
<evidence type="ECO:0000256" key="4">
    <source>
        <dbReference type="HAMAP-Rule" id="MF_00689"/>
    </source>
</evidence>
<dbReference type="InterPro" id="IPR007471">
    <property type="entry name" value="N-end_Aminoacyl_Trfase_N"/>
</dbReference>
<evidence type="ECO:0000256" key="3">
    <source>
        <dbReference type="ARBA" id="ARBA00023315"/>
    </source>
</evidence>
<organism evidence="7 8">
    <name type="scientific">Ephemeroptericola cinctiostellae</name>
    <dbReference type="NCBI Taxonomy" id="2268024"/>
    <lineage>
        <taxon>Bacteria</taxon>
        <taxon>Pseudomonadati</taxon>
        <taxon>Pseudomonadota</taxon>
        <taxon>Betaproteobacteria</taxon>
        <taxon>Burkholderiales</taxon>
        <taxon>Burkholderiaceae</taxon>
        <taxon>Ephemeroptericola</taxon>
    </lineage>
</organism>
<dbReference type="AlphaFoldDB" id="A0A345DCU6"/>
<dbReference type="InterPro" id="IPR017138">
    <property type="entry name" value="Asp_Glu_LeuTrfase"/>
</dbReference>
<feature type="domain" description="N-end aminoacyl transferase N-terminal" evidence="5">
    <location>
        <begin position="27"/>
        <end position="96"/>
    </location>
</feature>
<keyword evidence="8" id="KW-1185">Reference proteome</keyword>
<dbReference type="PIRSF" id="PIRSF037208">
    <property type="entry name" value="ATE_pro_prd"/>
    <property type="match status" value="1"/>
</dbReference>
<evidence type="ECO:0000313" key="8">
    <source>
        <dbReference type="Proteomes" id="UP000252182"/>
    </source>
</evidence>
<accession>A0A345DCU6</accession>
<sequence length="248" mass="28866">MDAFHTLNTDDHQHLTRLQLYETGEYACSYLPQQRARSQMIAPADAVNAGNYQNLLDQGFRRSGLYVYRPKCHHCTACQSMRIVVDQFVPSRSQRRAKSRWSTLAISVHDLAFSDEHFKLYRHYQNTRHSEGEMAQDDEAQYRQFLLKSQVNSLLIEFRDTQNDNRLVMVSAIDQTTLGLSAVYTFFETDPHYSGLGTYNVLWQIELALRMGLPYVYLGYWIEDCQKMSYKSKFGAAEVLRDGVWMTL</sequence>
<dbReference type="InterPro" id="IPR007472">
    <property type="entry name" value="N-end_Aminoacyl_Trfase_C"/>
</dbReference>
<dbReference type="Proteomes" id="UP000252182">
    <property type="component" value="Chromosome"/>
</dbReference>
<dbReference type="NCBIfam" id="NF002346">
    <property type="entry name" value="PRK01305.2-3"/>
    <property type="match status" value="1"/>
</dbReference>
<name>A0A345DCU6_9BURK</name>
<keyword evidence="1 4" id="KW-0963">Cytoplasm</keyword>
<dbReference type="Pfam" id="PF04377">
    <property type="entry name" value="ATE_C"/>
    <property type="match status" value="1"/>
</dbReference>
<dbReference type="RefSeq" id="WP_225972481.1">
    <property type="nucleotide sequence ID" value="NZ_CP031124.1"/>
</dbReference>
<keyword evidence="2 4" id="KW-0808">Transferase</keyword>
<comment type="catalytic activity">
    <reaction evidence="4">
        <text>N-terminal L-aspartyl-[protein] + L-leucyl-tRNA(Leu) = N-terminal L-leucyl-L-aspartyl-[protein] + tRNA(Leu) + H(+)</text>
        <dbReference type="Rhea" id="RHEA:50420"/>
        <dbReference type="Rhea" id="RHEA-COMP:9613"/>
        <dbReference type="Rhea" id="RHEA-COMP:9622"/>
        <dbReference type="Rhea" id="RHEA-COMP:12669"/>
        <dbReference type="Rhea" id="RHEA-COMP:12674"/>
        <dbReference type="ChEBI" id="CHEBI:15378"/>
        <dbReference type="ChEBI" id="CHEBI:64720"/>
        <dbReference type="ChEBI" id="CHEBI:78442"/>
        <dbReference type="ChEBI" id="CHEBI:78494"/>
        <dbReference type="ChEBI" id="CHEBI:133042"/>
        <dbReference type="EC" id="2.3.2.29"/>
    </reaction>
</comment>
<proteinExistence type="inferred from homology"/>
<evidence type="ECO:0000259" key="6">
    <source>
        <dbReference type="Pfam" id="PF04377"/>
    </source>
</evidence>
<protein>
    <recommendedName>
        <fullName evidence="4">Aspartate/glutamate leucyltransferase</fullName>
        <ecNumber evidence="4">2.3.2.29</ecNumber>
    </recommendedName>
</protein>
<dbReference type="GO" id="GO:0005737">
    <property type="term" value="C:cytoplasm"/>
    <property type="evidence" value="ECO:0007669"/>
    <property type="project" value="UniProtKB-SubCell"/>
</dbReference>
<evidence type="ECO:0000313" key="7">
    <source>
        <dbReference type="EMBL" id="AXF86184.1"/>
    </source>
</evidence>
<comment type="catalytic activity">
    <reaction evidence="4">
        <text>N-terminal L-glutamyl-[protein] + L-leucyl-tRNA(Leu) = N-terminal L-leucyl-L-glutamyl-[protein] + tRNA(Leu) + H(+)</text>
        <dbReference type="Rhea" id="RHEA:50412"/>
        <dbReference type="Rhea" id="RHEA-COMP:9613"/>
        <dbReference type="Rhea" id="RHEA-COMP:9622"/>
        <dbReference type="Rhea" id="RHEA-COMP:12664"/>
        <dbReference type="Rhea" id="RHEA-COMP:12668"/>
        <dbReference type="ChEBI" id="CHEBI:15378"/>
        <dbReference type="ChEBI" id="CHEBI:64721"/>
        <dbReference type="ChEBI" id="CHEBI:78442"/>
        <dbReference type="ChEBI" id="CHEBI:78494"/>
        <dbReference type="ChEBI" id="CHEBI:133041"/>
        <dbReference type="EC" id="2.3.2.29"/>
    </reaction>
</comment>
<dbReference type="KEGG" id="hyf:DTO96_101925"/>
<feature type="domain" description="N-end rule aminoacyl transferase C-terminal" evidence="6">
    <location>
        <begin position="116"/>
        <end position="240"/>
    </location>
</feature>
<dbReference type="InterPro" id="IPR030700">
    <property type="entry name" value="N-end_Aminoacyl_Trfase"/>
</dbReference>